<reference evidence="1 2" key="1">
    <citation type="journal article" date="2022" name="bioRxiv">
        <title>An ancient truncated duplication of the anti-Mullerian hormone receptor type 2 gene is a potential conserved master sex determinant in the Pangasiidae catfish family.</title>
        <authorList>
            <person name="Wen M."/>
            <person name="Pan Q."/>
            <person name="Jouanno E."/>
            <person name="Montfort J."/>
            <person name="Zahm M."/>
            <person name="Cabau C."/>
            <person name="Klopp C."/>
            <person name="Iampietro C."/>
            <person name="Roques C."/>
            <person name="Bouchez O."/>
            <person name="Castinel A."/>
            <person name="Donnadieu C."/>
            <person name="Parrinello H."/>
            <person name="Poncet C."/>
            <person name="Belmonte E."/>
            <person name="Gautier V."/>
            <person name="Avarre J.-C."/>
            <person name="Dugue R."/>
            <person name="Gustiano R."/>
            <person name="Ha T.T.T."/>
            <person name="Campet M."/>
            <person name="Sriphairoj K."/>
            <person name="Ribolli J."/>
            <person name="de Almeida F.L."/>
            <person name="Desvignes T."/>
            <person name="Postlethwait J.H."/>
            <person name="Bucao C.F."/>
            <person name="Robinson-Rechavi M."/>
            <person name="Bobe J."/>
            <person name="Herpin A."/>
            <person name="Guiguen Y."/>
        </authorList>
    </citation>
    <scope>NUCLEOTIDE SEQUENCE [LARGE SCALE GENOMIC DNA]</scope>
    <source>
        <strain evidence="1">YG-Dec2019</strain>
    </source>
</reference>
<protein>
    <submittedName>
        <fullName evidence="1">Uncharacterized protein</fullName>
    </submittedName>
</protein>
<gene>
    <name evidence="1" type="ORF">PGIGA_G00189540</name>
</gene>
<organism evidence="1 2">
    <name type="scientific">Pangasianodon gigas</name>
    <name type="common">Mekong giant catfish</name>
    <name type="synonym">Pangasius gigas</name>
    <dbReference type="NCBI Taxonomy" id="30993"/>
    <lineage>
        <taxon>Eukaryota</taxon>
        <taxon>Metazoa</taxon>
        <taxon>Chordata</taxon>
        <taxon>Craniata</taxon>
        <taxon>Vertebrata</taxon>
        <taxon>Euteleostomi</taxon>
        <taxon>Actinopterygii</taxon>
        <taxon>Neopterygii</taxon>
        <taxon>Teleostei</taxon>
        <taxon>Ostariophysi</taxon>
        <taxon>Siluriformes</taxon>
        <taxon>Pangasiidae</taxon>
        <taxon>Pangasianodon</taxon>
    </lineage>
</organism>
<proteinExistence type="predicted"/>
<comment type="caution">
    <text evidence="1">The sequence shown here is derived from an EMBL/GenBank/DDBJ whole genome shotgun (WGS) entry which is preliminary data.</text>
</comment>
<name>A0ACC5WCV5_PANGG</name>
<keyword evidence="2" id="KW-1185">Reference proteome</keyword>
<dbReference type="Proteomes" id="UP000829447">
    <property type="component" value="Linkage Group LG3"/>
</dbReference>
<sequence>MYDLSMKDKPRSAFIRLRERMRARKRGGDEESSSAIVPGGYGALARMRGRLPSDGGGEEDYEDDEGGELRRSKMRSYFLHGRLRKSSDTRSSTSLGSESSESSSRGGSLSPTAGISVVVSDLSNSPSNSSNLTADNSPEHTVAPSPLVSPVRHVFDEVCELSIPVPHSLTTDSDAPILLPSVCVNGNPVETSPLTHQPPSLVLQQPRPQTETEKESTKTPQTSPPEKGTPTQAQIAQSSDIKPQPSPEFQTQQPKVESKSKPDLQLPAVGLLQKGSALSLSLQNLSRRKEEQQGGGPIDGRRWSFDKPGEEEKAAIAAALEDTGLMADETVVETAVSESEIEGQGKKKRSLFSLARAEKEETAQAQLAAEGRHRGWFSSKDPYSKPSPAIFQPEVPASRPRIPTPPLHSAEAGNAKGALVDGSSHNLTNSVCRTDTSDGSDKHTQWDDFIGDGLKLNSEIGTQKMTVLPSSYLIEPTDPTPKCGEGDLLVSDKANALVSLCNTTLDALPHFEDEAYFMRYSTQKADLNSFVPQDASESASEFDSSLTHNSNIEFSELNALACPYPTLSNCTFNKDKVSAVSVCQINTTPNEMSVLSVTPETSALNSESLGCSGLDEKYEHETVKCISSKRQTDDDTKGSVEIQKTSLPYCNFDILEASSIVTSESPSSGRNVLLSKSLPEGQRNFKSDGDIGTGDGDVELKESAIKEKTCLDVHPATYPSRMSIPLGPSDSVLQGMTMEKDAVGNPGCRSLDRSEVSFVGEGFDIKNVKILMDSSSTDSSNMSFTKEKVSDSPPNPSKGSFEVDRLPETLSALCGVETPNGSRETLSLALSPGYMLSHSLYESVDSEQYLTCMSQHSSPNISQLSPVASMESDNFQEGKPKSGSSQEVLTTNDQSQRTISELQQHPAEISQEALPKIGGVSQYDPSNLPVSLTFLPKPVSSQNTLAKSDIIKEAITGTVTNGSIQKYDPPVDTMMNHDLLHERIPDTFEVVRTRGEEELLMLDPQTFMDNDICSTEPHQAHHVQCDGALEDLDIITDFCQSTENMCVSDFVYEPNSSITQDLVMTDLLLENMFVAQHAVTHSVGTSPVTYPVPRETCTNMELCPDSIKASQISKNTQATMTAAFIPQGEHLPSAVHWSTVQPPLPEPSSLDRLTSGHHLLMSSPLSLLDLSPLASSTPHVAVGINSLPLSSFPMPSAPARSLPHTALAAAALPPVFAASHDFFPQEEHQVACHLSSPHPVKPLTPPDEKRSEGRSVLEKLKSTIHPGRGQQGDQESEKKLLVMGGGSYYHLNHSELVSLLLQRDAELQQERKEYERRGLLLEKREVEIKKMKVLIRDLEDYIDTLLVRIMEQTPALLQVRSKMK</sequence>
<accession>A0ACC5WCV5</accession>
<evidence type="ECO:0000313" key="2">
    <source>
        <dbReference type="Proteomes" id="UP000829447"/>
    </source>
</evidence>
<evidence type="ECO:0000313" key="1">
    <source>
        <dbReference type="EMBL" id="MCI4376536.1"/>
    </source>
</evidence>
<dbReference type="EMBL" id="CM040456">
    <property type="protein sequence ID" value="MCI4376536.1"/>
    <property type="molecule type" value="Genomic_DNA"/>
</dbReference>